<dbReference type="PANTHER" id="PTHR42928">
    <property type="entry name" value="TRICARBOXYLATE-BINDING PROTEIN"/>
    <property type="match status" value="1"/>
</dbReference>
<accession>A0A225MEE2</accession>
<sequence length="330" mass="34652">MATTGRQPMHRNRRNMMTALAGLTLAGVMPARAANWPQGPQTFVVPYTPGGGTDMLARALGQTVGLKLGTSVIVDNRSGAGGNIGAALVAHDNSNSKWLFTTNSIAISASLYKGLNYSIEGDLVAVSMITKSPLLLVVPGSGRIRTLEQLIELSKAKPDGLNYGSTGVGSVTHLGSALLVKTLGIKALHIPYKGASQITTALLANQIDFAMIGTPGAVPSLRQGTLRLLGVMGDYLPPGIAEAPLLSKQYPELHVEIWQAVFAPKSMPRAAVQRMHTEVQAVLKDSSVARTIAADGAVPLTLSQAGSAKFIAEDIERYRKILAVLKLGAT</sequence>
<protein>
    <recommendedName>
        <fullName evidence="5">Tripartite tricarboxylate transporter substrate binding protein</fullName>
    </recommendedName>
</protein>
<dbReference type="InterPro" id="IPR005064">
    <property type="entry name" value="BUG"/>
</dbReference>
<dbReference type="Proteomes" id="UP000214603">
    <property type="component" value="Unassembled WGS sequence"/>
</dbReference>
<dbReference type="CDD" id="cd07012">
    <property type="entry name" value="PBP2_Bug_TTT"/>
    <property type="match status" value="1"/>
</dbReference>
<dbReference type="Pfam" id="PF03401">
    <property type="entry name" value="TctC"/>
    <property type="match status" value="1"/>
</dbReference>
<reference evidence="4" key="1">
    <citation type="submission" date="2017-06" db="EMBL/GenBank/DDBJ databases">
        <title>Herbaspirillum phytohormonus sp. nov., isolated from the root nodule of Robinia pseudoacacia in lead-zinc mine.</title>
        <authorList>
            <person name="Fan M."/>
            <person name="Lin Y."/>
        </authorList>
    </citation>
    <scope>NUCLEOTIDE SEQUENCE [LARGE SCALE GENOMIC DNA]</scope>
    <source>
        <strain evidence="4">SC-089</strain>
    </source>
</reference>
<dbReference type="PIRSF" id="PIRSF017082">
    <property type="entry name" value="YflP"/>
    <property type="match status" value="1"/>
</dbReference>
<gene>
    <name evidence="3" type="ORF">CEY11_13400</name>
</gene>
<feature type="chain" id="PRO_5012601271" description="Tripartite tricarboxylate transporter substrate binding protein" evidence="2">
    <location>
        <begin position="34"/>
        <end position="330"/>
    </location>
</feature>
<evidence type="ECO:0000256" key="1">
    <source>
        <dbReference type="ARBA" id="ARBA00006987"/>
    </source>
</evidence>
<name>A0A225MEE2_9BURK</name>
<dbReference type="SUPFAM" id="SSF53850">
    <property type="entry name" value="Periplasmic binding protein-like II"/>
    <property type="match status" value="1"/>
</dbReference>
<evidence type="ECO:0008006" key="5">
    <source>
        <dbReference type="Google" id="ProtNLM"/>
    </source>
</evidence>
<dbReference type="Gene3D" id="3.40.190.10">
    <property type="entry name" value="Periplasmic binding protein-like II"/>
    <property type="match status" value="1"/>
</dbReference>
<dbReference type="Gene3D" id="3.40.190.150">
    <property type="entry name" value="Bordetella uptake gene, domain 1"/>
    <property type="match status" value="1"/>
</dbReference>
<keyword evidence="4" id="KW-1185">Reference proteome</keyword>
<dbReference type="EMBL" id="NJIH01000007">
    <property type="protein sequence ID" value="OWT59172.1"/>
    <property type="molecule type" value="Genomic_DNA"/>
</dbReference>
<dbReference type="PANTHER" id="PTHR42928:SF5">
    <property type="entry name" value="BLR1237 PROTEIN"/>
    <property type="match status" value="1"/>
</dbReference>
<dbReference type="InterPro" id="IPR042100">
    <property type="entry name" value="Bug_dom1"/>
</dbReference>
<evidence type="ECO:0000313" key="3">
    <source>
        <dbReference type="EMBL" id="OWT59172.1"/>
    </source>
</evidence>
<evidence type="ECO:0000256" key="2">
    <source>
        <dbReference type="SAM" id="SignalP"/>
    </source>
</evidence>
<feature type="signal peptide" evidence="2">
    <location>
        <begin position="1"/>
        <end position="33"/>
    </location>
</feature>
<comment type="caution">
    <text evidence="3">The sequence shown here is derived from an EMBL/GenBank/DDBJ whole genome shotgun (WGS) entry which is preliminary data.</text>
</comment>
<comment type="similarity">
    <text evidence="1">Belongs to the UPF0065 (bug) family.</text>
</comment>
<dbReference type="AlphaFoldDB" id="A0A225MEE2"/>
<organism evidence="3 4">
    <name type="scientific">Candidimonas nitroreducens</name>
    <dbReference type="NCBI Taxonomy" id="683354"/>
    <lineage>
        <taxon>Bacteria</taxon>
        <taxon>Pseudomonadati</taxon>
        <taxon>Pseudomonadota</taxon>
        <taxon>Betaproteobacteria</taxon>
        <taxon>Burkholderiales</taxon>
        <taxon>Alcaligenaceae</taxon>
        <taxon>Candidimonas</taxon>
    </lineage>
</organism>
<proteinExistence type="inferred from homology"/>
<evidence type="ECO:0000313" key="4">
    <source>
        <dbReference type="Proteomes" id="UP000214603"/>
    </source>
</evidence>
<keyword evidence="2" id="KW-0732">Signal</keyword>